<keyword evidence="2" id="KW-0472">Membrane</keyword>
<dbReference type="RefSeq" id="WP_263231700.1">
    <property type="nucleotide sequence ID" value="NZ_CP106793.1"/>
</dbReference>
<dbReference type="Proteomes" id="UP001061298">
    <property type="component" value="Chromosome"/>
</dbReference>
<protein>
    <submittedName>
        <fullName evidence="3">Uncharacterized protein</fullName>
    </submittedName>
</protein>
<evidence type="ECO:0000313" key="3">
    <source>
        <dbReference type="EMBL" id="UXY21627.1"/>
    </source>
</evidence>
<proteinExistence type="predicted"/>
<evidence type="ECO:0000256" key="1">
    <source>
        <dbReference type="SAM" id="MobiDB-lite"/>
    </source>
</evidence>
<evidence type="ECO:0000313" key="4">
    <source>
        <dbReference type="Proteomes" id="UP001061298"/>
    </source>
</evidence>
<evidence type="ECO:0000256" key="2">
    <source>
        <dbReference type="SAM" id="Phobius"/>
    </source>
</evidence>
<gene>
    <name evidence="3" type="ORF">N8I84_25215</name>
</gene>
<feature type="transmembrane region" description="Helical" evidence="2">
    <location>
        <begin position="31"/>
        <end position="47"/>
    </location>
</feature>
<feature type="region of interest" description="Disordered" evidence="1">
    <location>
        <begin position="60"/>
        <end position="89"/>
    </location>
</feature>
<keyword evidence="2" id="KW-1133">Transmembrane helix</keyword>
<reference evidence="3" key="1">
    <citation type="submission" date="2022-10" db="EMBL/GenBank/DDBJ databases">
        <authorList>
            <person name="Mo P."/>
        </authorList>
    </citation>
    <scope>NUCLEOTIDE SEQUENCE</scope>
    <source>
        <strain evidence="3">HUAS 13-4</strain>
    </source>
</reference>
<accession>A0ABY6E4M0</accession>
<name>A0ABY6E4M0_9ACTN</name>
<feature type="compositionally biased region" description="Low complexity" evidence="1">
    <location>
        <begin position="75"/>
        <end position="89"/>
    </location>
</feature>
<organism evidence="3 4">
    <name type="scientific">Streptomyces cynarae</name>
    <dbReference type="NCBI Taxonomy" id="2981134"/>
    <lineage>
        <taxon>Bacteria</taxon>
        <taxon>Bacillati</taxon>
        <taxon>Actinomycetota</taxon>
        <taxon>Actinomycetes</taxon>
        <taxon>Kitasatosporales</taxon>
        <taxon>Streptomycetaceae</taxon>
        <taxon>Streptomyces</taxon>
    </lineage>
</organism>
<keyword evidence="2" id="KW-0812">Transmembrane</keyword>
<sequence length="89" mass="9163">MPDMSASVSLAVTHLVPLAEVDENKVTPGVLGFIVFAVMALAVWGLMKSMNKHMGKVSFEEDADASSEEAGKKGSGTAAAKGTPKAQQG</sequence>
<dbReference type="EMBL" id="CP106793">
    <property type="protein sequence ID" value="UXY21627.1"/>
    <property type="molecule type" value="Genomic_DNA"/>
</dbReference>
<keyword evidence="4" id="KW-1185">Reference proteome</keyword>